<name>X6L8U6_RETFI</name>
<organism evidence="1 2">
    <name type="scientific">Reticulomyxa filosa</name>
    <dbReference type="NCBI Taxonomy" id="46433"/>
    <lineage>
        <taxon>Eukaryota</taxon>
        <taxon>Sar</taxon>
        <taxon>Rhizaria</taxon>
        <taxon>Retaria</taxon>
        <taxon>Foraminifera</taxon>
        <taxon>Monothalamids</taxon>
        <taxon>Reticulomyxidae</taxon>
        <taxon>Reticulomyxa</taxon>
    </lineage>
</organism>
<keyword evidence="2" id="KW-1185">Reference proteome</keyword>
<evidence type="ECO:0000313" key="2">
    <source>
        <dbReference type="Proteomes" id="UP000023152"/>
    </source>
</evidence>
<protein>
    <recommendedName>
        <fullName evidence="3">Viral A-type inclusion protein</fullName>
    </recommendedName>
</protein>
<dbReference type="Proteomes" id="UP000023152">
    <property type="component" value="Unassembled WGS sequence"/>
</dbReference>
<dbReference type="AlphaFoldDB" id="X6L8U6"/>
<gene>
    <name evidence="1" type="ORF">RFI_39633</name>
</gene>
<feature type="non-terminal residue" evidence="1">
    <location>
        <position position="1"/>
    </location>
</feature>
<sequence length="86" mass="10202">DKIKQLQSEKELNEKKQNEEISKINNENLITKQQLNNLNIEFEKFKKVIKLKNQINEGKKEDDHNNQLSQSKYNQSLTMVSFIPNL</sequence>
<accession>X6L8U6</accession>
<proteinExistence type="predicted"/>
<evidence type="ECO:0008006" key="3">
    <source>
        <dbReference type="Google" id="ProtNLM"/>
    </source>
</evidence>
<comment type="caution">
    <text evidence="1">The sequence shown here is derived from an EMBL/GenBank/DDBJ whole genome shotgun (WGS) entry which is preliminary data.</text>
</comment>
<evidence type="ECO:0000313" key="1">
    <source>
        <dbReference type="EMBL" id="ETN97893.1"/>
    </source>
</evidence>
<reference evidence="1 2" key="1">
    <citation type="journal article" date="2013" name="Curr. Biol.">
        <title>The Genome of the Foraminiferan Reticulomyxa filosa.</title>
        <authorList>
            <person name="Glockner G."/>
            <person name="Hulsmann N."/>
            <person name="Schleicher M."/>
            <person name="Noegel A.A."/>
            <person name="Eichinger L."/>
            <person name="Gallinger C."/>
            <person name="Pawlowski J."/>
            <person name="Sierra R."/>
            <person name="Euteneuer U."/>
            <person name="Pillet L."/>
            <person name="Moustafa A."/>
            <person name="Platzer M."/>
            <person name="Groth M."/>
            <person name="Szafranski K."/>
            <person name="Schliwa M."/>
        </authorList>
    </citation>
    <scope>NUCLEOTIDE SEQUENCE [LARGE SCALE GENOMIC DNA]</scope>
</reference>
<dbReference type="EMBL" id="ASPP01048305">
    <property type="protein sequence ID" value="ETN97893.1"/>
    <property type="molecule type" value="Genomic_DNA"/>
</dbReference>